<proteinExistence type="inferred from homology"/>
<gene>
    <name evidence="3" type="ORF">EQG61_06785</name>
</gene>
<dbReference type="OrthoDB" id="2355173at2"/>
<sequence length="141" mass="16363">MASTIRVSEIYPVPPAEVWQALTDVHCMKFWYFNLKEFRAEPGFTFEFYGGKDENMQYLHRCTVLEVIPNKLLTYSWLYVGFKGISEVSFELTATAQGTLLQLTHSGISSFEQENKDFDCSEFQAGWNYILRISLKQYLTA</sequence>
<reference evidence="4" key="1">
    <citation type="submission" date="2019-01" db="EMBL/GenBank/DDBJ databases">
        <title>Cytophagaceae bacterium strain CAR-16.</title>
        <authorList>
            <person name="Chen W.-M."/>
        </authorList>
    </citation>
    <scope>NUCLEOTIDE SEQUENCE [LARGE SCALE GENOMIC DNA]</scope>
    <source>
        <strain evidence="4">WWJ-16</strain>
    </source>
</reference>
<comment type="similarity">
    <text evidence="1">Belongs to the AHA1 family.</text>
</comment>
<dbReference type="Pfam" id="PF08327">
    <property type="entry name" value="AHSA1"/>
    <property type="match status" value="1"/>
</dbReference>
<dbReference type="InterPro" id="IPR023393">
    <property type="entry name" value="START-like_dom_sf"/>
</dbReference>
<dbReference type="SUPFAM" id="SSF55961">
    <property type="entry name" value="Bet v1-like"/>
    <property type="match status" value="1"/>
</dbReference>
<dbReference type="InterPro" id="IPR013538">
    <property type="entry name" value="ASHA1/2-like_C"/>
</dbReference>
<accession>A0A4V1N2Q5</accession>
<comment type="caution">
    <text evidence="3">The sequence shown here is derived from an EMBL/GenBank/DDBJ whole genome shotgun (WGS) entry which is preliminary data.</text>
</comment>
<evidence type="ECO:0000313" key="4">
    <source>
        <dbReference type="Proteomes" id="UP000289857"/>
    </source>
</evidence>
<dbReference type="Proteomes" id="UP000289857">
    <property type="component" value="Unassembled WGS sequence"/>
</dbReference>
<evidence type="ECO:0000313" key="3">
    <source>
        <dbReference type="EMBL" id="RXR22931.1"/>
    </source>
</evidence>
<evidence type="ECO:0000256" key="1">
    <source>
        <dbReference type="ARBA" id="ARBA00006817"/>
    </source>
</evidence>
<feature type="domain" description="Activator of Hsp90 ATPase homologue 1/2-like C-terminal" evidence="2">
    <location>
        <begin position="13"/>
        <end position="139"/>
    </location>
</feature>
<organism evidence="3 4">
    <name type="scientific">Flavobacterium stagni</name>
    <dbReference type="NCBI Taxonomy" id="2506421"/>
    <lineage>
        <taxon>Bacteria</taxon>
        <taxon>Pseudomonadati</taxon>
        <taxon>Bacteroidota</taxon>
        <taxon>Flavobacteriia</taxon>
        <taxon>Flavobacteriales</taxon>
        <taxon>Flavobacteriaceae</taxon>
        <taxon>Flavobacterium</taxon>
    </lineage>
</organism>
<protein>
    <submittedName>
        <fullName evidence="3">SRPBCC domain-containing protein</fullName>
    </submittedName>
</protein>
<evidence type="ECO:0000259" key="2">
    <source>
        <dbReference type="Pfam" id="PF08327"/>
    </source>
</evidence>
<dbReference type="CDD" id="cd07814">
    <property type="entry name" value="SRPBCC_CalC_Aha1-like"/>
    <property type="match status" value="1"/>
</dbReference>
<dbReference type="EMBL" id="SBKN01000003">
    <property type="protein sequence ID" value="RXR22931.1"/>
    <property type="molecule type" value="Genomic_DNA"/>
</dbReference>
<dbReference type="RefSeq" id="WP_129461161.1">
    <property type="nucleotide sequence ID" value="NZ_SBKN01000003.1"/>
</dbReference>
<keyword evidence="4" id="KW-1185">Reference proteome</keyword>
<dbReference type="AlphaFoldDB" id="A0A4V1N2Q5"/>
<name>A0A4V1N2Q5_9FLAO</name>
<dbReference type="Gene3D" id="3.30.530.20">
    <property type="match status" value="1"/>
</dbReference>